<organism evidence="2 3">
    <name type="scientific">Flavobacterium litorale</name>
    <dbReference type="NCBI Taxonomy" id="2856519"/>
    <lineage>
        <taxon>Bacteria</taxon>
        <taxon>Pseudomonadati</taxon>
        <taxon>Bacteroidota</taxon>
        <taxon>Flavobacteriia</taxon>
        <taxon>Flavobacteriales</taxon>
        <taxon>Flavobacteriaceae</taxon>
        <taxon>Flavobacterium</taxon>
    </lineage>
</organism>
<evidence type="ECO:0000313" key="3">
    <source>
        <dbReference type="Proteomes" id="UP000825381"/>
    </source>
</evidence>
<feature type="signal peptide" evidence="1">
    <location>
        <begin position="1"/>
        <end position="21"/>
    </location>
</feature>
<feature type="chain" id="PRO_5046563341" evidence="1">
    <location>
        <begin position="22"/>
        <end position="226"/>
    </location>
</feature>
<dbReference type="RefSeq" id="WP_220641733.1">
    <property type="nucleotide sequence ID" value="NZ_CP080429.1"/>
</dbReference>
<sequence>MKIKGLLAFTALLATATFTNAQQTYVDLDSGGVDFIYTKKAPSEAAQGTQYYIENFNAAKINDSKEIVLARYNAYSDEMEVKVHDEIMVLDPKEDMVVALTNKSATYVFTQYKNEDGEMGQNYLVLVSDNPNLKIFRSERIFLQPEKHPDTGYQKYKAPMYKKRDAKYYIQMNNGEIVHMSDRRKDIMALIPGKEKDIKTFMKKNKIKVSEDNDLKLLGNYLNTLL</sequence>
<evidence type="ECO:0000256" key="1">
    <source>
        <dbReference type="SAM" id="SignalP"/>
    </source>
</evidence>
<accession>A0ABX8VB96</accession>
<name>A0ABX8VB96_9FLAO</name>
<dbReference type="Proteomes" id="UP000825381">
    <property type="component" value="Chromosome"/>
</dbReference>
<dbReference type="EMBL" id="CP080429">
    <property type="protein sequence ID" value="QYJ69398.1"/>
    <property type="molecule type" value="Genomic_DNA"/>
</dbReference>
<keyword evidence="3" id="KW-1185">Reference proteome</keyword>
<proteinExistence type="predicted"/>
<protein>
    <submittedName>
        <fullName evidence="2">Uncharacterized protein</fullName>
    </submittedName>
</protein>
<evidence type="ECO:0000313" key="2">
    <source>
        <dbReference type="EMBL" id="QYJ69398.1"/>
    </source>
</evidence>
<keyword evidence="1" id="KW-0732">Signal</keyword>
<gene>
    <name evidence="2" type="ORF">K1I41_05785</name>
</gene>
<reference evidence="2 3" key="1">
    <citation type="submission" date="2021-07" db="EMBL/GenBank/DDBJ databases">
        <title>Flavobacterium WSW3-B6 sp.nov, isolated from seaweed.</title>
        <authorList>
            <person name="Muhammad N."/>
            <person name="Ho H."/>
            <person name="Lee Y.-J."/>
            <person name="Nguyen T."/>
            <person name="Ho J."/>
            <person name="Kim S.-G."/>
        </authorList>
    </citation>
    <scope>NUCLEOTIDE SEQUENCE [LARGE SCALE GENOMIC DNA]</scope>
    <source>
        <strain evidence="2 3">WSW3-B6</strain>
    </source>
</reference>